<dbReference type="Pfam" id="PF14100">
    <property type="entry name" value="DUF6807"/>
    <property type="match status" value="1"/>
</dbReference>
<protein>
    <submittedName>
        <fullName evidence="2">Methane oxygenase PmoA</fullName>
    </submittedName>
</protein>
<feature type="region of interest" description="Disordered" evidence="1">
    <location>
        <begin position="164"/>
        <end position="219"/>
    </location>
</feature>
<sequence>MDSTQPAPLVVSGDTHQLSIARATTEHLSTQTATPNKRPFVHPLSGPDGQGMLTEDVPAHHPWQHGLYTGLKRVNGVGFWEEGVRGGATDGTFHPRLEAPTVTGASASWRVETAWRALGGQHLLTEAQVWRLTDQGEHYLLGLNWSLQAAVDLDIEAGYGGPPYRPATGGDVLTSEGSGKVDSRARARPLDAARRADDASWRRLDGSPRQPRLPGFVAL</sequence>
<dbReference type="InterPro" id="IPR029475">
    <property type="entry name" value="DUF6807"/>
</dbReference>
<name>A0A6J4UWI0_9DEIN</name>
<feature type="compositionally biased region" description="Basic and acidic residues" evidence="1">
    <location>
        <begin position="179"/>
        <end position="206"/>
    </location>
</feature>
<evidence type="ECO:0000256" key="1">
    <source>
        <dbReference type="SAM" id="MobiDB-lite"/>
    </source>
</evidence>
<reference evidence="2" key="1">
    <citation type="submission" date="2020-02" db="EMBL/GenBank/DDBJ databases">
        <authorList>
            <person name="Meier V. D."/>
        </authorList>
    </citation>
    <scope>NUCLEOTIDE SEQUENCE</scope>
    <source>
        <strain evidence="2">AVDCRST_MAG86</strain>
    </source>
</reference>
<proteinExistence type="predicted"/>
<evidence type="ECO:0000313" key="2">
    <source>
        <dbReference type="EMBL" id="CAA9562460.1"/>
    </source>
</evidence>
<dbReference type="AlphaFoldDB" id="A0A6J4UWI0"/>
<accession>A0A6J4UWI0</accession>
<organism evidence="2">
    <name type="scientific">uncultured Truepera sp</name>
    <dbReference type="NCBI Taxonomy" id="543023"/>
    <lineage>
        <taxon>Bacteria</taxon>
        <taxon>Thermotogati</taxon>
        <taxon>Deinococcota</taxon>
        <taxon>Deinococci</taxon>
        <taxon>Trueperales</taxon>
        <taxon>Trueperaceae</taxon>
        <taxon>Truepera</taxon>
        <taxon>environmental samples</taxon>
    </lineage>
</organism>
<gene>
    <name evidence="2" type="ORF">AVDCRST_MAG86-749</name>
</gene>
<dbReference type="EMBL" id="CADCWP010000051">
    <property type="protein sequence ID" value="CAA9562460.1"/>
    <property type="molecule type" value="Genomic_DNA"/>
</dbReference>